<reference evidence="5" key="1">
    <citation type="journal article" date="2017" name="Genome Biol. Evol.">
        <title>Mitochondrial Genome Evolution and a Novel RNA Editing System in Deep-Branching Heteroloboseids.</title>
        <authorList>
            <person name="Yang J."/>
            <person name="Harding T."/>
            <person name="Kamikawa R."/>
            <person name="Simpson A.G.B."/>
            <person name="Roger A.J."/>
        </authorList>
    </citation>
    <scope>NUCLEOTIDE SEQUENCE</scope>
    <source>
        <strain evidence="5">AS12B</strain>
    </source>
</reference>
<dbReference type="RefSeq" id="YP_009370813.1">
    <property type="nucleotide sequence ID" value="NC_034798.1"/>
</dbReference>
<dbReference type="GO" id="GO:0005737">
    <property type="term" value="C:cytoplasm"/>
    <property type="evidence" value="ECO:0007669"/>
    <property type="project" value="UniProtKB-ARBA"/>
</dbReference>
<name>A0A1W6R264_9EUKA</name>
<keyword evidence="2 4" id="KW-0689">Ribosomal protein</keyword>
<dbReference type="PANTHER" id="PTHR11880:SF8">
    <property type="entry name" value="SMALL RIBOSOMAL SUBUNIT PROTEIN US19M"/>
    <property type="match status" value="1"/>
</dbReference>
<accession>A0A1W6R264</accession>
<dbReference type="Pfam" id="PF00203">
    <property type="entry name" value="Ribosomal_S19"/>
    <property type="match status" value="1"/>
</dbReference>
<dbReference type="GO" id="GO:0006412">
    <property type="term" value="P:translation"/>
    <property type="evidence" value="ECO:0007669"/>
    <property type="project" value="InterPro"/>
</dbReference>
<dbReference type="HAMAP" id="MF_00531">
    <property type="entry name" value="Ribosomal_uS19"/>
    <property type="match status" value="1"/>
</dbReference>
<organism evidence="5">
    <name type="scientific">Pharyngomonas kirbyi</name>
    <dbReference type="NCBI Taxonomy" id="63601"/>
    <lineage>
        <taxon>Eukaryota</taxon>
        <taxon>Discoba</taxon>
        <taxon>Heterolobosea</taxon>
        <taxon>Pharyngomonada</taxon>
        <taxon>Pharyngomonas</taxon>
    </lineage>
</organism>
<dbReference type="SUPFAM" id="SSF54570">
    <property type="entry name" value="Ribosomal protein S19"/>
    <property type="match status" value="1"/>
</dbReference>
<evidence type="ECO:0000256" key="1">
    <source>
        <dbReference type="ARBA" id="ARBA00007345"/>
    </source>
</evidence>
<dbReference type="InterPro" id="IPR023575">
    <property type="entry name" value="Ribosomal_uS19_SF"/>
</dbReference>
<gene>
    <name evidence="5" type="primary">rps19</name>
</gene>
<geneLocation type="mitochondrion" evidence="5"/>
<proteinExistence type="inferred from homology"/>
<keyword evidence="5" id="KW-0496">Mitochondrion</keyword>
<dbReference type="GO" id="GO:0003735">
    <property type="term" value="F:structural constituent of ribosome"/>
    <property type="evidence" value="ECO:0007669"/>
    <property type="project" value="InterPro"/>
</dbReference>
<dbReference type="PANTHER" id="PTHR11880">
    <property type="entry name" value="RIBOSOMAL PROTEIN S19P FAMILY MEMBER"/>
    <property type="match status" value="1"/>
</dbReference>
<dbReference type="GO" id="GO:1990904">
    <property type="term" value="C:ribonucleoprotein complex"/>
    <property type="evidence" value="ECO:0007669"/>
    <property type="project" value="UniProtKB-KW"/>
</dbReference>
<dbReference type="GO" id="GO:0005840">
    <property type="term" value="C:ribosome"/>
    <property type="evidence" value="ECO:0007669"/>
    <property type="project" value="UniProtKB-KW"/>
</dbReference>
<comment type="similarity">
    <text evidence="1 4">Belongs to the universal ribosomal protein uS19 family.</text>
</comment>
<dbReference type="GO" id="GO:0000028">
    <property type="term" value="P:ribosomal small subunit assembly"/>
    <property type="evidence" value="ECO:0007669"/>
    <property type="project" value="TreeGrafter"/>
</dbReference>
<dbReference type="EMBL" id="KX891215">
    <property type="protein sequence ID" value="ARO47979.1"/>
    <property type="molecule type" value="Genomic_DNA"/>
</dbReference>
<dbReference type="Gene3D" id="3.30.860.10">
    <property type="entry name" value="30s Ribosomal Protein S19, Chain A"/>
    <property type="match status" value="1"/>
</dbReference>
<dbReference type="AlphaFoldDB" id="A0A1W6R264"/>
<dbReference type="PRINTS" id="PR00975">
    <property type="entry name" value="RIBOSOMALS19"/>
</dbReference>
<dbReference type="InterPro" id="IPR002222">
    <property type="entry name" value="Ribosomal_uS19"/>
</dbReference>
<dbReference type="GeneID" id="32891772"/>
<evidence type="ECO:0000256" key="4">
    <source>
        <dbReference type="RuleBase" id="RU003485"/>
    </source>
</evidence>
<evidence type="ECO:0000256" key="3">
    <source>
        <dbReference type="ARBA" id="ARBA00023274"/>
    </source>
</evidence>
<keyword evidence="3 4" id="KW-0687">Ribonucleoprotein</keyword>
<protein>
    <submittedName>
        <fullName evidence="5">Ribosomal protein S19</fullName>
    </submittedName>
</protein>
<evidence type="ECO:0000313" key="5">
    <source>
        <dbReference type="EMBL" id="ARO47979.1"/>
    </source>
</evidence>
<evidence type="ECO:0000256" key="2">
    <source>
        <dbReference type="ARBA" id="ARBA00022980"/>
    </source>
</evidence>
<sequence length="84" mass="9836">MRSVSKNLVLDREKIIKKKINREDLFLTRRSVITSNLVGLKIKVYNGKQLIQLKVKKSMIGHKVGEFAFTRKIYQYKKGKKGKK</sequence>